<accession>A0A179I4N0</accession>
<organism evidence="5 6">
    <name type="scientific">Cordyceps confragosa</name>
    <name type="common">Lecanicillium lecanii</name>
    <dbReference type="NCBI Taxonomy" id="2714763"/>
    <lineage>
        <taxon>Eukaryota</taxon>
        <taxon>Fungi</taxon>
        <taxon>Dikarya</taxon>
        <taxon>Ascomycota</taxon>
        <taxon>Pezizomycotina</taxon>
        <taxon>Sordariomycetes</taxon>
        <taxon>Hypocreomycetidae</taxon>
        <taxon>Hypocreales</taxon>
        <taxon>Cordycipitaceae</taxon>
        <taxon>Akanthomyces</taxon>
    </lineage>
</organism>
<dbReference type="InterPro" id="IPR050542">
    <property type="entry name" value="Glycosyl_Hydrlase18_Chitinase"/>
</dbReference>
<keyword evidence="2" id="KW-0378">Hydrolase</keyword>
<dbReference type="GO" id="GO:0004568">
    <property type="term" value="F:chitinase activity"/>
    <property type="evidence" value="ECO:0007669"/>
    <property type="project" value="TreeGrafter"/>
</dbReference>
<dbReference type="OMA" id="TKAQFDY"/>
<keyword evidence="1" id="KW-0147">Chitin-binding</keyword>
<reference evidence="5 6" key="1">
    <citation type="submission" date="2016-03" db="EMBL/GenBank/DDBJ databases">
        <title>Fine-scale spatial genetic structure of a fungal parasite of coffee scale insects.</title>
        <authorList>
            <person name="Jackson D."/>
            <person name="Zemenick K.A."/>
            <person name="Malloure B."/>
            <person name="Quandt C.A."/>
            <person name="James T.Y."/>
        </authorList>
    </citation>
    <scope>NUCLEOTIDE SEQUENCE [LARGE SCALE GENOMIC DNA]</scope>
    <source>
        <strain evidence="5 6">UM487</strain>
    </source>
</reference>
<evidence type="ECO:0000256" key="3">
    <source>
        <dbReference type="ARBA" id="ARBA00023295"/>
    </source>
</evidence>
<evidence type="ECO:0000256" key="2">
    <source>
        <dbReference type="ARBA" id="ARBA00022801"/>
    </source>
</evidence>
<dbReference type="InterPro" id="IPR001223">
    <property type="entry name" value="Glyco_hydro18_cat"/>
</dbReference>
<sequence length="309" mass="33314">MSSNGGGVVEKNDLATYYSQSAAVDIVVLSFLHQYGNGNKNASGTIGQSCYTAPSDEWQNSDDLSKAIDTCKSNSVKVIVSLGGAAGLYSLSSQDEAEVIGQNLREAYGNLNRANGSVPRPFGKHFGNQFYPAMIAKLRGNFASDASNQHYITDAPQCPIPEPNMNEIITQPQFDYIWVQFYNSPSCAVDGTINFDDWKKSIANTPSSNAKIFIGVPALPLEATGTQSGARYYLEPAELASLVGEHKSDAAFGGVMMWAAAFSDANGNNGCTMRRRPSASSPLARIFKCLTYEYNNLPVISIANWLRVG</sequence>
<dbReference type="PANTHER" id="PTHR45708">
    <property type="entry name" value="ENDOCHITINASE"/>
    <property type="match status" value="1"/>
</dbReference>
<dbReference type="Gene3D" id="3.20.20.80">
    <property type="entry name" value="Glycosidases"/>
    <property type="match status" value="1"/>
</dbReference>
<evidence type="ECO:0000313" key="6">
    <source>
        <dbReference type="Proteomes" id="UP000243081"/>
    </source>
</evidence>
<name>A0A179I4N0_CORDF</name>
<dbReference type="PANTHER" id="PTHR45708:SF49">
    <property type="entry name" value="ENDOCHITINASE"/>
    <property type="match status" value="1"/>
</dbReference>
<dbReference type="GO" id="GO:0005975">
    <property type="term" value="P:carbohydrate metabolic process"/>
    <property type="evidence" value="ECO:0007669"/>
    <property type="project" value="InterPro"/>
</dbReference>
<feature type="domain" description="GH18" evidence="4">
    <location>
        <begin position="1"/>
        <end position="294"/>
    </location>
</feature>
<dbReference type="SUPFAM" id="SSF51445">
    <property type="entry name" value="(Trans)glycosidases"/>
    <property type="match status" value="1"/>
</dbReference>
<dbReference type="InterPro" id="IPR017853">
    <property type="entry name" value="GH"/>
</dbReference>
<evidence type="ECO:0000313" key="5">
    <source>
        <dbReference type="EMBL" id="OAQ97224.1"/>
    </source>
</evidence>
<evidence type="ECO:0000259" key="4">
    <source>
        <dbReference type="PROSITE" id="PS51910"/>
    </source>
</evidence>
<dbReference type="GO" id="GO:0005576">
    <property type="term" value="C:extracellular region"/>
    <property type="evidence" value="ECO:0007669"/>
    <property type="project" value="TreeGrafter"/>
</dbReference>
<gene>
    <name evidence="5" type="ORF">LLEC1_02988</name>
</gene>
<dbReference type="Proteomes" id="UP000243081">
    <property type="component" value="Unassembled WGS sequence"/>
</dbReference>
<dbReference type="EMBL" id="LUKN01003603">
    <property type="protein sequence ID" value="OAQ97224.1"/>
    <property type="molecule type" value="Genomic_DNA"/>
</dbReference>
<dbReference type="PROSITE" id="PS51910">
    <property type="entry name" value="GH18_2"/>
    <property type="match status" value="1"/>
</dbReference>
<comment type="caution">
    <text evidence="5">The sequence shown here is derived from an EMBL/GenBank/DDBJ whole genome shotgun (WGS) entry which is preliminary data.</text>
</comment>
<dbReference type="GO" id="GO:0008061">
    <property type="term" value="F:chitin binding"/>
    <property type="evidence" value="ECO:0007669"/>
    <property type="project" value="UniProtKB-KW"/>
</dbReference>
<proteinExistence type="predicted"/>
<dbReference type="OrthoDB" id="6020543at2759"/>
<keyword evidence="6" id="KW-1185">Reference proteome</keyword>
<keyword evidence="3" id="KW-0326">Glycosidase</keyword>
<protein>
    <recommendedName>
        <fullName evidence="4">GH18 domain-containing protein</fullName>
    </recommendedName>
</protein>
<dbReference type="AlphaFoldDB" id="A0A179I4N0"/>
<evidence type="ECO:0000256" key="1">
    <source>
        <dbReference type="ARBA" id="ARBA00022669"/>
    </source>
</evidence>